<dbReference type="EMBL" id="AP022227">
    <property type="protein sequence ID" value="BBT40915.1"/>
    <property type="molecule type" value="Genomic_DNA"/>
</dbReference>
<gene>
    <name evidence="1" type="ORF">WP8W18C01_32560</name>
</gene>
<reference evidence="1 2" key="1">
    <citation type="submission" date="2019-12" db="EMBL/GenBank/DDBJ databases">
        <title>complete genome sequences of Pseudomonas putida str. WP8-W18-CRE-01 isolated from wastewater treatment plant effluent.</title>
        <authorList>
            <person name="Sekizuka T."/>
            <person name="Itokawa K."/>
            <person name="Yatsu K."/>
            <person name="Inamine Y."/>
            <person name="Kuroda M."/>
        </authorList>
    </citation>
    <scope>NUCLEOTIDE SEQUENCE [LARGE SCALE GENOMIC DNA]</scope>
    <source>
        <strain evidence="1 2">WP8-W18-CRE-01</strain>
    </source>
</reference>
<accession>A0A6S5TZW8</accession>
<name>A0A6S5TZW8_PSEPU</name>
<evidence type="ECO:0008006" key="3">
    <source>
        <dbReference type="Google" id="ProtNLM"/>
    </source>
</evidence>
<dbReference type="AlphaFoldDB" id="A0A6S5TZW8"/>
<dbReference type="Proteomes" id="UP000515680">
    <property type="component" value="Chromosome"/>
</dbReference>
<organism evidence="1 2">
    <name type="scientific">Pseudomonas putida</name>
    <name type="common">Arthrobacter siderocapsulatus</name>
    <dbReference type="NCBI Taxonomy" id="303"/>
    <lineage>
        <taxon>Bacteria</taxon>
        <taxon>Pseudomonadati</taxon>
        <taxon>Pseudomonadota</taxon>
        <taxon>Gammaproteobacteria</taxon>
        <taxon>Pseudomonadales</taxon>
        <taxon>Pseudomonadaceae</taxon>
        <taxon>Pseudomonas</taxon>
    </lineage>
</organism>
<protein>
    <recommendedName>
        <fullName evidence="3">DUF1654 domain-containing protein</fullName>
    </recommendedName>
</protein>
<dbReference type="RefSeq" id="WP_269475553.1">
    <property type="nucleotide sequence ID" value="NZ_AP022227.1"/>
</dbReference>
<evidence type="ECO:0000313" key="1">
    <source>
        <dbReference type="EMBL" id="BBT40915.1"/>
    </source>
</evidence>
<evidence type="ECO:0000313" key="2">
    <source>
        <dbReference type="Proteomes" id="UP000515680"/>
    </source>
</evidence>
<dbReference type="Pfam" id="PF07867">
    <property type="entry name" value="DUF1654"/>
    <property type="match status" value="1"/>
</dbReference>
<proteinExistence type="predicted"/>
<dbReference type="InterPro" id="IPR012449">
    <property type="entry name" value="Phage_F116_Orf28"/>
</dbReference>
<sequence length="87" mass="9601">MAKTKTASKSQAPTPPTRYELMGARIQKIVNSPAAQSSRSVILAKADHEAQEDWERFLDEVAENDNVTLAHRDDGSVHLAWTVPAED</sequence>